<evidence type="ECO:0000313" key="3">
    <source>
        <dbReference type="Proteomes" id="UP000239494"/>
    </source>
</evidence>
<accession>A0A2T0SM74</accession>
<gene>
    <name evidence="2" type="ORF">CLV43_11628</name>
</gene>
<dbReference type="Pfam" id="PF01636">
    <property type="entry name" value="APH"/>
    <property type="match status" value="1"/>
</dbReference>
<organism evidence="2 3">
    <name type="scientific">Umezawaea tangerina</name>
    <dbReference type="NCBI Taxonomy" id="84725"/>
    <lineage>
        <taxon>Bacteria</taxon>
        <taxon>Bacillati</taxon>
        <taxon>Actinomycetota</taxon>
        <taxon>Actinomycetes</taxon>
        <taxon>Pseudonocardiales</taxon>
        <taxon>Pseudonocardiaceae</taxon>
        <taxon>Umezawaea</taxon>
    </lineage>
</organism>
<evidence type="ECO:0000313" key="2">
    <source>
        <dbReference type="EMBL" id="PRY34521.1"/>
    </source>
</evidence>
<dbReference type="OrthoDB" id="2706791at2"/>
<dbReference type="SUPFAM" id="SSF56112">
    <property type="entry name" value="Protein kinase-like (PK-like)"/>
    <property type="match status" value="1"/>
</dbReference>
<sequence>MPDYPVDAFHDVFAHFDVRPTTARSCHRWAPVFPVESNGLPAVVKRTATRTGGAIAAWCRGLVAAGIPVVTPIAGPSPVHGGVWVVYPWIEGRVYEGTPDDLAAAGDLLGRMHGRGARGAGMALFPWPDYSSVDPTDDLPELHRLFASHAPEAASRLAARLDPLAREFASRTLPAVRDGELPIVAGSMDFKATNLVYAPGGPVLVDPDNALRVPRILDLAIAVLLFHDEVADRPFDAGQWRVFRDAYLARVALTDRERRVWPDALDYVLWEEGTWAMEASDEWDDPRQRSFLVNLAATPSNAYPFD</sequence>
<dbReference type="RefSeq" id="WP_106194640.1">
    <property type="nucleotide sequence ID" value="NZ_PVTF01000016.1"/>
</dbReference>
<dbReference type="InterPro" id="IPR011009">
    <property type="entry name" value="Kinase-like_dom_sf"/>
</dbReference>
<reference evidence="2 3" key="1">
    <citation type="submission" date="2018-03" db="EMBL/GenBank/DDBJ databases">
        <title>Genomic Encyclopedia of Archaeal and Bacterial Type Strains, Phase II (KMG-II): from individual species to whole genera.</title>
        <authorList>
            <person name="Goeker M."/>
        </authorList>
    </citation>
    <scope>NUCLEOTIDE SEQUENCE [LARGE SCALE GENOMIC DNA]</scope>
    <source>
        <strain evidence="2 3">DSM 44720</strain>
    </source>
</reference>
<keyword evidence="2" id="KW-0808">Transferase</keyword>
<protein>
    <submittedName>
        <fullName evidence="2">Spectinomycin phosphotransferase</fullName>
    </submittedName>
</protein>
<dbReference type="AlphaFoldDB" id="A0A2T0SM74"/>
<dbReference type="Gene3D" id="3.90.1200.10">
    <property type="match status" value="1"/>
</dbReference>
<name>A0A2T0SM74_9PSEU</name>
<dbReference type="InterPro" id="IPR002575">
    <property type="entry name" value="Aminoglycoside_PTrfase"/>
</dbReference>
<comment type="caution">
    <text evidence="2">The sequence shown here is derived from an EMBL/GenBank/DDBJ whole genome shotgun (WGS) entry which is preliminary data.</text>
</comment>
<proteinExistence type="predicted"/>
<dbReference type="GO" id="GO:0016740">
    <property type="term" value="F:transferase activity"/>
    <property type="evidence" value="ECO:0007669"/>
    <property type="project" value="UniProtKB-KW"/>
</dbReference>
<dbReference type="EMBL" id="PVTF01000016">
    <property type="protein sequence ID" value="PRY34521.1"/>
    <property type="molecule type" value="Genomic_DNA"/>
</dbReference>
<dbReference type="Proteomes" id="UP000239494">
    <property type="component" value="Unassembled WGS sequence"/>
</dbReference>
<evidence type="ECO:0000259" key="1">
    <source>
        <dbReference type="Pfam" id="PF01636"/>
    </source>
</evidence>
<keyword evidence="3" id="KW-1185">Reference proteome</keyword>
<feature type="domain" description="Aminoglycoside phosphotransferase" evidence="1">
    <location>
        <begin position="44"/>
        <end position="244"/>
    </location>
</feature>